<proteinExistence type="predicted"/>
<evidence type="ECO:0000313" key="1">
    <source>
        <dbReference type="EMBL" id="KAK3276532.1"/>
    </source>
</evidence>
<sequence>MLSGNASYATALLYSCDDVASLPLLMASFELRKSKIDGLSACSNGLVTLRAFERLSVNRGDVSTGRPRKSEVAVRTDIFVINGKMLEGMVSKEPLLDADKPLLFDLSNTKLQ</sequence>
<name>A0AAE0GEG2_9CHLO</name>
<evidence type="ECO:0000313" key="2">
    <source>
        <dbReference type="Proteomes" id="UP001190700"/>
    </source>
</evidence>
<organism evidence="1 2">
    <name type="scientific">Cymbomonas tetramitiformis</name>
    <dbReference type="NCBI Taxonomy" id="36881"/>
    <lineage>
        <taxon>Eukaryota</taxon>
        <taxon>Viridiplantae</taxon>
        <taxon>Chlorophyta</taxon>
        <taxon>Pyramimonadophyceae</taxon>
        <taxon>Pyramimonadales</taxon>
        <taxon>Pyramimonadaceae</taxon>
        <taxon>Cymbomonas</taxon>
    </lineage>
</organism>
<dbReference type="Proteomes" id="UP001190700">
    <property type="component" value="Unassembled WGS sequence"/>
</dbReference>
<protein>
    <submittedName>
        <fullName evidence="1">Uncharacterized protein</fullName>
    </submittedName>
</protein>
<accession>A0AAE0GEG2</accession>
<gene>
    <name evidence="1" type="ORF">CYMTET_15396</name>
</gene>
<reference evidence="1 2" key="1">
    <citation type="journal article" date="2015" name="Genome Biol. Evol.">
        <title>Comparative Genomics of a Bacterivorous Green Alga Reveals Evolutionary Causalities and Consequences of Phago-Mixotrophic Mode of Nutrition.</title>
        <authorList>
            <person name="Burns J.A."/>
            <person name="Paasch A."/>
            <person name="Narechania A."/>
            <person name="Kim E."/>
        </authorList>
    </citation>
    <scope>NUCLEOTIDE SEQUENCE [LARGE SCALE GENOMIC DNA]</scope>
    <source>
        <strain evidence="1 2">PLY_AMNH</strain>
    </source>
</reference>
<dbReference type="EMBL" id="LGRX02006504">
    <property type="protein sequence ID" value="KAK3276532.1"/>
    <property type="molecule type" value="Genomic_DNA"/>
</dbReference>
<dbReference type="AlphaFoldDB" id="A0AAE0GEG2"/>
<comment type="caution">
    <text evidence="1">The sequence shown here is derived from an EMBL/GenBank/DDBJ whole genome shotgun (WGS) entry which is preliminary data.</text>
</comment>
<keyword evidence="2" id="KW-1185">Reference proteome</keyword>